<keyword evidence="8" id="KW-1185">Reference proteome</keyword>
<dbReference type="GO" id="GO:0005737">
    <property type="term" value="C:cytoplasm"/>
    <property type="evidence" value="ECO:0007669"/>
    <property type="project" value="TreeGrafter"/>
</dbReference>
<feature type="compositionally biased region" description="Pro residues" evidence="4">
    <location>
        <begin position="75"/>
        <end position="95"/>
    </location>
</feature>
<dbReference type="SUPFAM" id="SSF48350">
    <property type="entry name" value="GTPase activation domain, GAP"/>
    <property type="match status" value="1"/>
</dbReference>
<dbReference type="SMART" id="SM00055">
    <property type="entry name" value="FCH"/>
    <property type="match status" value="1"/>
</dbReference>
<dbReference type="InterPro" id="IPR031160">
    <property type="entry name" value="F_BAR_dom"/>
</dbReference>
<evidence type="ECO:0000256" key="1">
    <source>
        <dbReference type="ARBA" id="ARBA00022468"/>
    </source>
</evidence>
<feature type="region of interest" description="Disordered" evidence="4">
    <location>
        <begin position="243"/>
        <end position="262"/>
    </location>
</feature>
<sequence length="881" mass="95591">MPEPNHLPRIDVGDSTPSEFSTALYSELASRTGVDTYPTADGTGKAATKTALRPNPHRLQSSRSRHSLKQTPYGPTSPLPPPLKSIPASPLPPLQPLRYSPLASPVPVESPAAATRDLHDTLSRPGSGGQATPANDTAYLSLAHRAAASSDQLVSGPSAGQTSLPPSPPTRPSPSKTSGEAKHPEFHRRYKFTTSTSSTGSLRTAEAARGDSPGAKSQESRTDTLVGLGAASGADLLALPVAAEPGTSPRPRSPVRTHPTGILGAPLLKSASLSLDDTLPDHSDTSSAADSDARPLRGSASTHTAAERHDSFALLLERVRQTLNSTKDTVTFLRRRALIEETYSQGMLKLTQDMAKNQLKEDVRGGTYRDAWGHLIDLHEAVALNHLRLTTTLTDMADELTSQYREKERLRRHLKDSSQKHKKALADAEKHLDKFREKYDHCSEDLEKAILKKKAANDTGVRKNRSKSVSNTVAMILGRDSSVADLERAEKEARYKVENSSDAYRSQLSSTNAARHDYFSVLLPSMLTALKSVAEEGDLCLSLHLGKYARAYETLLAADATVIAPINRPPGPRGGLLSVVETIDNEGDLTDYLTRTPPAPVSRRKERFERVSNLSHEFPSFGALKATESANSPAAGVLSQSTQAHLNANLGATRSLTNPPPRPTSSTFPPAGLRLPHPAGLEAQTGRDQSPVPFIVLTCTAFIEKHGIKSEGIYRLSGQNSVVKQLKEELDTTGKVAQFERLDASFDVNNVSSFLKLYFRELPNGLVPVELYDALAKAVEARDPSTRLQLMQQALATLPKPNYSTLRHMILHLYRIQECQKVNMMNISNLAIVFGPTLIRAPDTANPISSMQMQCKVVEQILESCHDLFQPFTSNDLSTLG</sequence>
<dbReference type="SUPFAM" id="SSF103657">
    <property type="entry name" value="BAR/IMD domain-like"/>
    <property type="match status" value="1"/>
</dbReference>
<reference evidence="7" key="1">
    <citation type="submission" date="2022-07" db="EMBL/GenBank/DDBJ databases">
        <title>Phylogenomic reconstructions and comparative analyses of Kickxellomycotina fungi.</title>
        <authorList>
            <person name="Reynolds N.K."/>
            <person name="Stajich J.E."/>
            <person name="Barry K."/>
            <person name="Grigoriev I.V."/>
            <person name="Crous P."/>
            <person name="Smith M.E."/>
        </authorList>
    </citation>
    <scope>NUCLEOTIDE SEQUENCE</scope>
    <source>
        <strain evidence="7">RSA 861</strain>
    </source>
</reference>
<keyword evidence="1" id="KW-0343">GTPase activation</keyword>
<dbReference type="PROSITE" id="PS50238">
    <property type="entry name" value="RHOGAP"/>
    <property type="match status" value="1"/>
</dbReference>
<feature type="region of interest" description="Disordered" evidence="4">
    <location>
        <begin position="30"/>
        <end position="222"/>
    </location>
</feature>
<feature type="region of interest" description="Disordered" evidence="4">
    <location>
        <begin position="652"/>
        <end position="686"/>
    </location>
</feature>
<comment type="caution">
    <text evidence="7">The sequence shown here is derived from an EMBL/GenBank/DDBJ whole genome shotgun (WGS) entry which is preliminary data.</text>
</comment>
<dbReference type="Gene3D" id="1.20.1270.60">
    <property type="entry name" value="Arfaptin homology (AH) domain/BAR domain"/>
    <property type="match status" value="1"/>
</dbReference>
<feature type="compositionally biased region" description="Low complexity" evidence="4">
    <location>
        <begin position="100"/>
        <end position="114"/>
    </location>
</feature>
<keyword evidence="2 3" id="KW-0175">Coiled coil</keyword>
<feature type="domain" description="F-BAR" evidence="6">
    <location>
        <begin position="302"/>
        <end position="588"/>
    </location>
</feature>
<dbReference type="Gene3D" id="1.10.555.10">
    <property type="entry name" value="Rho GTPase activation protein"/>
    <property type="match status" value="1"/>
</dbReference>
<evidence type="ECO:0000259" key="5">
    <source>
        <dbReference type="PROSITE" id="PS50238"/>
    </source>
</evidence>
<accession>A0A9W8DXC7</accession>
<evidence type="ECO:0000313" key="8">
    <source>
        <dbReference type="Proteomes" id="UP001150569"/>
    </source>
</evidence>
<dbReference type="GO" id="GO:0005096">
    <property type="term" value="F:GTPase activator activity"/>
    <property type="evidence" value="ECO:0007669"/>
    <property type="project" value="UniProtKB-KW"/>
</dbReference>
<gene>
    <name evidence="7" type="primary">RGD1_1</name>
    <name evidence="7" type="ORF">IWQ60_006402</name>
</gene>
<name>A0A9W8DXC7_9FUNG</name>
<feature type="compositionally biased region" description="Low complexity" evidence="4">
    <location>
        <begin position="39"/>
        <end position="62"/>
    </location>
</feature>
<feature type="region of interest" description="Disordered" evidence="4">
    <location>
        <begin position="275"/>
        <end position="305"/>
    </location>
</feature>
<feature type="compositionally biased region" description="Polar residues" evidence="4">
    <location>
        <begin position="149"/>
        <end position="161"/>
    </location>
</feature>
<dbReference type="InterPro" id="IPR001060">
    <property type="entry name" value="FCH_dom"/>
</dbReference>
<dbReference type="InterPro" id="IPR008936">
    <property type="entry name" value="Rho_GTPase_activation_prot"/>
</dbReference>
<proteinExistence type="predicted"/>
<evidence type="ECO:0000256" key="4">
    <source>
        <dbReference type="SAM" id="MobiDB-lite"/>
    </source>
</evidence>
<dbReference type="InterPro" id="IPR027267">
    <property type="entry name" value="AH/BAR_dom_sf"/>
</dbReference>
<evidence type="ECO:0000313" key="7">
    <source>
        <dbReference type="EMBL" id="KAJ1922615.1"/>
    </source>
</evidence>
<evidence type="ECO:0000256" key="2">
    <source>
        <dbReference type="PROSITE-ProRule" id="PRU01077"/>
    </source>
</evidence>
<dbReference type="SMART" id="SM00324">
    <property type="entry name" value="RhoGAP"/>
    <property type="match status" value="1"/>
</dbReference>
<dbReference type="PROSITE" id="PS51741">
    <property type="entry name" value="F_BAR"/>
    <property type="match status" value="1"/>
</dbReference>
<dbReference type="OrthoDB" id="79452at2759"/>
<protein>
    <submittedName>
        <fullName evidence="7">Rho GTPase-activating protein</fullName>
    </submittedName>
</protein>
<dbReference type="Pfam" id="PF00611">
    <property type="entry name" value="FCH"/>
    <property type="match status" value="1"/>
</dbReference>
<dbReference type="InterPro" id="IPR050729">
    <property type="entry name" value="Rho-GAP"/>
</dbReference>
<evidence type="ECO:0000259" key="6">
    <source>
        <dbReference type="PROSITE" id="PS51741"/>
    </source>
</evidence>
<organism evidence="7 8">
    <name type="scientific">Tieghemiomyces parasiticus</name>
    <dbReference type="NCBI Taxonomy" id="78921"/>
    <lineage>
        <taxon>Eukaryota</taxon>
        <taxon>Fungi</taxon>
        <taxon>Fungi incertae sedis</taxon>
        <taxon>Zoopagomycota</taxon>
        <taxon>Kickxellomycotina</taxon>
        <taxon>Dimargaritomycetes</taxon>
        <taxon>Dimargaritales</taxon>
        <taxon>Dimargaritaceae</taxon>
        <taxon>Tieghemiomyces</taxon>
    </lineage>
</organism>
<feature type="domain" description="Rho-GAP" evidence="5">
    <location>
        <begin position="679"/>
        <end position="869"/>
    </location>
</feature>
<feature type="coiled-coil region" evidence="3">
    <location>
        <begin position="397"/>
        <end position="445"/>
    </location>
</feature>
<dbReference type="AlphaFoldDB" id="A0A9W8DXC7"/>
<dbReference type="Pfam" id="PF00620">
    <property type="entry name" value="RhoGAP"/>
    <property type="match status" value="1"/>
</dbReference>
<dbReference type="PANTHER" id="PTHR23176:SF129">
    <property type="entry name" value="RHO GTPASE ACTIVATING PROTEIN AT 16F, ISOFORM E-RELATED"/>
    <property type="match status" value="1"/>
</dbReference>
<dbReference type="Proteomes" id="UP001150569">
    <property type="component" value="Unassembled WGS sequence"/>
</dbReference>
<dbReference type="PANTHER" id="PTHR23176">
    <property type="entry name" value="RHO/RAC/CDC GTPASE-ACTIVATING PROTEIN"/>
    <property type="match status" value="1"/>
</dbReference>
<evidence type="ECO:0000256" key="3">
    <source>
        <dbReference type="SAM" id="Coils"/>
    </source>
</evidence>
<dbReference type="EMBL" id="JANBPT010000384">
    <property type="protein sequence ID" value="KAJ1922615.1"/>
    <property type="molecule type" value="Genomic_DNA"/>
</dbReference>
<dbReference type="InterPro" id="IPR000198">
    <property type="entry name" value="RhoGAP_dom"/>
</dbReference>
<dbReference type="GO" id="GO:0007165">
    <property type="term" value="P:signal transduction"/>
    <property type="evidence" value="ECO:0007669"/>
    <property type="project" value="InterPro"/>
</dbReference>